<dbReference type="STRING" id="55802.TBCH5v1_1821"/>
<dbReference type="GeneID" id="26137061"/>
<organism evidence="1 2">
    <name type="scientific">Thermococcus barophilus</name>
    <dbReference type="NCBI Taxonomy" id="55802"/>
    <lineage>
        <taxon>Archaea</taxon>
        <taxon>Methanobacteriati</taxon>
        <taxon>Methanobacteriota</taxon>
        <taxon>Thermococci</taxon>
        <taxon>Thermococcales</taxon>
        <taxon>Thermococcaceae</taxon>
        <taxon>Thermococcus</taxon>
    </lineage>
</organism>
<protein>
    <submittedName>
        <fullName evidence="1">Uncharacterized protein</fullName>
    </submittedName>
</protein>
<gene>
    <name evidence="1" type="ORF">TBCH5v1_1821</name>
</gene>
<proteinExistence type="predicted"/>
<dbReference type="EMBL" id="CP013050">
    <property type="protein sequence ID" value="ALM75731.1"/>
    <property type="molecule type" value="Genomic_DNA"/>
</dbReference>
<accession>A0A0S1XDB3</accession>
<dbReference type="RefSeq" id="WP_056934282.1">
    <property type="nucleotide sequence ID" value="NZ_CP013050.1"/>
</dbReference>
<dbReference type="Proteomes" id="UP000066042">
    <property type="component" value="Chromosome"/>
</dbReference>
<evidence type="ECO:0000313" key="2">
    <source>
        <dbReference type="Proteomes" id="UP000066042"/>
    </source>
</evidence>
<evidence type="ECO:0000313" key="1">
    <source>
        <dbReference type="EMBL" id="ALM75731.1"/>
    </source>
</evidence>
<dbReference type="PATRIC" id="fig|55802.8.peg.1803"/>
<reference evidence="1 2" key="1">
    <citation type="journal article" date="2016" name="Genome Announc.">
        <title>Complete genome sequence of the hyperthermophilic and piezophilic archaeon Thermococcus barophilus Ch5, capable of growth at the expense of hydrogenogenesis from carbon monoxide and formate.</title>
        <authorList>
            <person name="Oger P."/>
            <person name="Sokolova T.G."/>
            <person name="Kozhevnikova D.A."/>
            <person name="Taranov E.A."/>
            <person name="Vannier P."/>
            <person name="Lee H.S."/>
            <person name="Kwon K.K."/>
            <person name="Kang S.G."/>
            <person name="Lee J.H."/>
            <person name="Bonch-Osmolovskaya E.A."/>
            <person name="Lebedinsky A.V."/>
        </authorList>
    </citation>
    <scope>NUCLEOTIDE SEQUENCE [LARGE SCALE GENOMIC DNA]</scope>
    <source>
        <strain evidence="2">Ch5</strain>
    </source>
</reference>
<name>A0A0S1XDB3_THEBA</name>
<sequence>MVSKDQEEAKKLLKEAYEFGYFIGYKGHSEWIKWVADKKYSIYSKAKELGIYDAVKEAYNQGKIDGRQKRLEELNLGLAEMGKTGITNKKPVILHPKDYLKGAEKDLEREFQSFLLSVKLIELPKLLETMKILQLPKIINTFNEREHEV</sequence>
<dbReference type="AlphaFoldDB" id="A0A0S1XDB3"/>